<dbReference type="EMBL" id="VSSQ01114693">
    <property type="protein sequence ID" value="MPN50476.1"/>
    <property type="molecule type" value="Genomic_DNA"/>
</dbReference>
<comment type="caution">
    <text evidence="1">The sequence shown here is derived from an EMBL/GenBank/DDBJ whole genome shotgun (WGS) entry which is preliminary data.</text>
</comment>
<proteinExistence type="predicted"/>
<name>A0A645IHK2_9ZZZZ</name>
<sequence>MLAAAVSRSGRRIKQLNFLFQGKMHQSFRILEVVFHHIFAVVFHSIGAGTFMENYFNIGIIKFAIFDSSNEIVLIHVINGFQTLNIFKLNHIGQIINYKDILTASLVQTLNYIAADKTSTTCYNNHSFPSLTSWAMRSTIPVVE</sequence>
<gene>
    <name evidence="1" type="ORF">SDC9_198103</name>
</gene>
<reference evidence="1" key="1">
    <citation type="submission" date="2019-08" db="EMBL/GenBank/DDBJ databases">
        <authorList>
            <person name="Kucharzyk K."/>
            <person name="Murdoch R.W."/>
            <person name="Higgins S."/>
            <person name="Loffler F."/>
        </authorList>
    </citation>
    <scope>NUCLEOTIDE SEQUENCE</scope>
</reference>
<organism evidence="1">
    <name type="scientific">bioreactor metagenome</name>
    <dbReference type="NCBI Taxonomy" id="1076179"/>
    <lineage>
        <taxon>unclassified sequences</taxon>
        <taxon>metagenomes</taxon>
        <taxon>ecological metagenomes</taxon>
    </lineage>
</organism>
<dbReference type="AlphaFoldDB" id="A0A645IHK2"/>
<evidence type="ECO:0000313" key="1">
    <source>
        <dbReference type="EMBL" id="MPN50476.1"/>
    </source>
</evidence>
<protein>
    <submittedName>
        <fullName evidence="1">Uncharacterized protein</fullName>
    </submittedName>
</protein>
<accession>A0A645IHK2</accession>